<comment type="caution">
    <text evidence="11">The sequence shown here is derived from an EMBL/GenBank/DDBJ whole genome shotgun (WGS) entry which is preliminary data.</text>
</comment>
<keyword evidence="3 9" id="KW-0732">Signal</keyword>
<evidence type="ECO:0000256" key="2">
    <source>
        <dbReference type="ARBA" id="ARBA00005791"/>
    </source>
</evidence>
<name>A0AAV3U8L4_9ALTE</name>
<dbReference type="InterPro" id="IPR013766">
    <property type="entry name" value="Thioredoxin_domain"/>
</dbReference>
<dbReference type="AlphaFoldDB" id="A0AAV3U8L4"/>
<dbReference type="InterPro" id="IPR017937">
    <property type="entry name" value="Thioredoxin_CS"/>
</dbReference>
<dbReference type="EMBL" id="BAABLX010000075">
    <property type="protein sequence ID" value="GAA4958016.1"/>
    <property type="molecule type" value="Genomic_DNA"/>
</dbReference>
<evidence type="ECO:0000256" key="1">
    <source>
        <dbReference type="ARBA" id="ARBA00004418"/>
    </source>
</evidence>
<dbReference type="InterPro" id="IPR023205">
    <property type="entry name" value="DsbA/DsbL"/>
</dbReference>
<dbReference type="PANTHER" id="PTHR35891:SF2">
    <property type="entry name" value="THIOL:DISULFIDE INTERCHANGE PROTEIN DSBA"/>
    <property type="match status" value="1"/>
</dbReference>
<feature type="domain" description="Thioredoxin" evidence="10">
    <location>
        <begin position="10"/>
        <end position="202"/>
    </location>
</feature>
<keyword evidence="12" id="KW-1185">Reference proteome</keyword>
<evidence type="ECO:0000313" key="11">
    <source>
        <dbReference type="EMBL" id="GAA4958016.1"/>
    </source>
</evidence>
<evidence type="ECO:0000256" key="9">
    <source>
        <dbReference type="SAM" id="SignalP"/>
    </source>
</evidence>
<accession>A0AAV3U8L4</accession>
<dbReference type="PROSITE" id="PS00194">
    <property type="entry name" value="THIOREDOXIN_1"/>
    <property type="match status" value="1"/>
</dbReference>
<dbReference type="PIRSF" id="PIRSF001488">
    <property type="entry name" value="Tdi_protein"/>
    <property type="match status" value="1"/>
</dbReference>
<dbReference type="Proteomes" id="UP001409585">
    <property type="component" value="Unassembled WGS sequence"/>
</dbReference>
<dbReference type="GO" id="GO:0042597">
    <property type="term" value="C:periplasmic space"/>
    <property type="evidence" value="ECO:0007669"/>
    <property type="project" value="UniProtKB-SubCell"/>
</dbReference>
<dbReference type="InterPro" id="IPR001853">
    <property type="entry name" value="DSBA-like_thioredoxin_dom"/>
</dbReference>
<evidence type="ECO:0000256" key="8">
    <source>
        <dbReference type="PIRSR" id="PIRSR001488-1"/>
    </source>
</evidence>
<evidence type="ECO:0000256" key="7">
    <source>
        <dbReference type="PIRNR" id="PIRNR001488"/>
    </source>
</evidence>
<comment type="subcellular location">
    <subcellularLocation>
        <location evidence="1 7">Periplasm</location>
    </subcellularLocation>
</comment>
<evidence type="ECO:0000256" key="3">
    <source>
        <dbReference type="ARBA" id="ARBA00022729"/>
    </source>
</evidence>
<dbReference type="Pfam" id="PF01323">
    <property type="entry name" value="DSBA"/>
    <property type="match status" value="1"/>
</dbReference>
<protein>
    <recommendedName>
        <fullName evidence="7">Thiol:disulfide interchange protein</fullName>
    </recommendedName>
</protein>
<dbReference type="PROSITE" id="PS51352">
    <property type="entry name" value="THIOREDOXIN_2"/>
    <property type="match status" value="1"/>
</dbReference>
<keyword evidence="4 7" id="KW-0574">Periplasm</keyword>
<dbReference type="CDD" id="cd03019">
    <property type="entry name" value="DsbA_DsbA"/>
    <property type="match status" value="1"/>
</dbReference>
<dbReference type="PANTHER" id="PTHR35891">
    <property type="entry name" value="THIOL:DISULFIDE INTERCHANGE PROTEIN DSBA"/>
    <property type="match status" value="1"/>
</dbReference>
<sequence length="210" mass="23425">MRLIAATLAIVFGLVGSAFAEDAFKEGVHYQKLAQKVATVDPSKIEVTEVFWYGCGHCYTFEPMLQSWKAEQAEDVNVVQLPAIWNGPMEVHAKAFFTAKALNKLDTLHQPLFDALNSQRARLDNEQALVDFFEKHGVSEEDFRKTYRSFGVVSQVNIANSKARGYGITGTPEVIVDGQYRISARMAGSQEKMLQVADFLVEKIRNSQGS</sequence>
<dbReference type="SUPFAM" id="SSF52833">
    <property type="entry name" value="Thioredoxin-like"/>
    <property type="match status" value="1"/>
</dbReference>
<keyword evidence="5 7" id="KW-1015">Disulfide bond</keyword>
<comment type="similarity">
    <text evidence="2">Belongs to the thioredoxin family. DsbA subfamily.</text>
</comment>
<feature type="disulfide bond" description="Redox-active" evidence="8">
    <location>
        <begin position="55"/>
        <end position="58"/>
    </location>
</feature>
<evidence type="ECO:0000256" key="5">
    <source>
        <dbReference type="ARBA" id="ARBA00023157"/>
    </source>
</evidence>
<feature type="signal peptide" evidence="9">
    <location>
        <begin position="1"/>
        <end position="20"/>
    </location>
</feature>
<reference evidence="12" key="1">
    <citation type="journal article" date="2019" name="Int. J. Syst. Evol. Microbiol.">
        <title>The Global Catalogue of Microorganisms (GCM) 10K type strain sequencing project: providing services to taxonomists for standard genome sequencing and annotation.</title>
        <authorList>
            <consortium name="The Broad Institute Genomics Platform"/>
            <consortium name="The Broad Institute Genome Sequencing Center for Infectious Disease"/>
            <person name="Wu L."/>
            <person name="Ma J."/>
        </authorList>
    </citation>
    <scope>NUCLEOTIDE SEQUENCE [LARGE SCALE GENOMIC DNA]</scope>
    <source>
        <strain evidence="12">JCM 19134</strain>
    </source>
</reference>
<feature type="chain" id="PRO_5043696850" description="Thiol:disulfide interchange protein" evidence="9">
    <location>
        <begin position="21"/>
        <end position="210"/>
    </location>
</feature>
<proteinExistence type="inferred from homology"/>
<organism evidence="11 12">
    <name type="scientific">Halioxenophilus aromaticivorans</name>
    <dbReference type="NCBI Taxonomy" id="1306992"/>
    <lineage>
        <taxon>Bacteria</taxon>
        <taxon>Pseudomonadati</taxon>
        <taxon>Pseudomonadota</taxon>
        <taxon>Gammaproteobacteria</taxon>
        <taxon>Alteromonadales</taxon>
        <taxon>Alteromonadaceae</taxon>
        <taxon>Halioxenophilus</taxon>
    </lineage>
</organism>
<dbReference type="InterPro" id="IPR050824">
    <property type="entry name" value="Thiol_disulfide_DsbA"/>
</dbReference>
<evidence type="ECO:0000256" key="4">
    <source>
        <dbReference type="ARBA" id="ARBA00022764"/>
    </source>
</evidence>
<dbReference type="GO" id="GO:0015036">
    <property type="term" value="F:disulfide oxidoreductase activity"/>
    <property type="evidence" value="ECO:0007669"/>
    <property type="project" value="UniProtKB-ARBA"/>
</dbReference>
<dbReference type="RefSeq" id="WP_345427234.1">
    <property type="nucleotide sequence ID" value="NZ_AP031496.1"/>
</dbReference>
<evidence type="ECO:0000256" key="6">
    <source>
        <dbReference type="ARBA" id="ARBA00023284"/>
    </source>
</evidence>
<dbReference type="InterPro" id="IPR036249">
    <property type="entry name" value="Thioredoxin-like_sf"/>
</dbReference>
<evidence type="ECO:0000313" key="12">
    <source>
        <dbReference type="Proteomes" id="UP001409585"/>
    </source>
</evidence>
<dbReference type="Gene3D" id="3.40.30.10">
    <property type="entry name" value="Glutaredoxin"/>
    <property type="match status" value="1"/>
</dbReference>
<gene>
    <name evidence="11" type="primary">dsbA</name>
    <name evidence="11" type="ORF">GCM10025791_43260</name>
</gene>
<evidence type="ECO:0000259" key="10">
    <source>
        <dbReference type="PROSITE" id="PS51352"/>
    </source>
</evidence>
<keyword evidence="6" id="KW-0676">Redox-active center</keyword>